<evidence type="ECO:0000256" key="3">
    <source>
        <dbReference type="ARBA" id="ARBA00005349"/>
    </source>
</evidence>
<dbReference type="EMBL" id="CP017315">
    <property type="protein sequence ID" value="AQS41510.1"/>
    <property type="molecule type" value="Genomic_DNA"/>
</dbReference>
<comment type="pathway">
    <text evidence="2">Cofactor biosynthesis; ubiquinone biosynthesis.</text>
</comment>
<gene>
    <name evidence="9" type="ORF">BHV28_08110</name>
</gene>
<dbReference type="KEGG" id="thd:BHV28_08110"/>
<keyword evidence="6" id="KW-0560">Oxidoreductase</keyword>
<keyword evidence="4" id="KW-0285">Flavoprotein</keyword>
<keyword evidence="5" id="KW-0274">FAD</keyword>
<dbReference type="InterPro" id="IPR002938">
    <property type="entry name" value="FAD-bd"/>
</dbReference>
<keyword evidence="7" id="KW-0503">Monooxygenase</keyword>
<feature type="domain" description="FAD-binding" evidence="8">
    <location>
        <begin position="13"/>
        <end position="345"/>
    </location>
</feature>
<dbReference type="SUPFAM" id="SSF51905">
    <property type="entry name" value="FAD/NAD(P)-binding domain"/>
    <property type="match status" value="1"/>
</dbReference>
<keyword evidence="10" id="KW-1185">Reference proteome</keyword>
<dbReference type="InterPro" id="IPR036188">
    <property type="entry name" value="FAD/NAD-bd_sf"/>
</dbReference>
<evidence type="ECO:0000259" key="8">
    <source>
        <dbReference type="Pfam" id="PF01494"/>
    </source>
</evidence>
<evidence type="ECO:0000313" key="10">
    <source>
        <dbReference type="Proteomes" id="UP000188912"/>
    </source>
</evidence>
<dbReference type="GO" id="GO:0004497">
    <property type="term" value="F:monooxygenase activity"/>
    <property type="evidence" value="ECO:0007669"/>
    <property type="project" value="UniProtKB-KW"/>
</dbReference>
<dbReference type="PANTHER" id="PTHR43876">
    <property type="entry name" value="UBIQUINONE BIOSYNTHESIS MONOOXYGENASE COQ6, MITOCHONDRIAL"/>
    <property type="match status" value="1"/>
</dbReference>
<evidence type="ECO:0000256" key="2">
    <source>
        <dbReference type="ARBA" id="ARBA00004749"/>
    </source>
</evidence>
<sequence>MVEEAGRTEAFSCKTAVIGSGPAGMIAALKLALDHEDIVLVGAEPAAADMRTTALMMPAISVLQTLNVWQDIAPRAAALKTMRIVDGTTRLIRSPAVSFRAAELGEDAFGYNMPNTVLNAALAQAVATSPNIRRLDTTATAFEHKENSVRISLASGETIETALVVAADGRNSAARDAAGIRVRQWNYPQTAVILGFAHELPHNNISTEFHTESGPFTQVPLPGNHSALVWVCKPAKAQHLLGLGTQALGAEIERNMLSMLGKITVETAAQTWPMGGIVPRAFAARRTVLIGEAAHVFPPIGAQGLNLGIRDVLDLAAAIATHPADPGAEQVIRHYNRRRTPDIWARTGFVHTLNRALLSDFLPVQMLRSAGLEMLRRTAPLRTLFMREGMQPGMGLRALLLQRKQSKIS</sequence>
<evidence type="ECO:0000256" key="6">
    <source>
        <dbReference type="ARBA" id="ARBA00023002"/>
    </source>
</evidence>
<dbReference type="STRING" id="1902579.BHV28_08110"/>
<dbReference type="GO" id="GO:0016705">
    <property type="term" value="F:oxidoreductase activity, acting on paired donors, with incorporation or reduction of molecular oxygen"/>
    <property type="evidence" value="ECO:0007669"/>
    <property type="project" value="InterPro"/>
</dbReference>
<comment type="cofactor">
    <cofactor evidence="1">
        <name>FAD</name>
        <dbReference type="ChEBI" id="CHEBI:57692"/>
    </cofactor>
</comment>
<dbReference type="GO" id="GO:0071949">
    <property type="term" value="F:FAD binding"/>
    <property type="evidence" value="ECO:0007669"/>
    <property type="project" value="InterPro"/>
</dbReference>
<dbReference type="Gene3D" id="3.50.50.60">
    <property type="entry name" value="FAD/NAD(P)-binding domain"/>
    <property type="match status" value="2"/>
</dbReference>
<accession>A0A1U9JUI5</accession>
<evidence type="ECO:0000256" key="1">
    <source>
        <dbReference type="ARBA" id="ARBA00001974"/>
    </source>
</evidence>
<dbReference type="InterPro" id="IPR051205">
    <property type="entry name" value="UbiH/COQ6_monooxygenase"/>
</dbReference>
<dbReference type="GO" id="GO:0006744">
    <property type="term" value="P:ubiquinone biosynthetic process"/>
    <property type="evidence" value="ECO:0007669"/>
    <property type="project" value="UniProtKB-UniPathway"/>
</dbReference>
<dbReference type="Proteomes" id="UP000188912">
    <property type="component" value="Chromosome"/>
</dbReference>
<name>A0A1U9JUI5_9HYPH</name>
<dbReference type="UniPathway" id="UPA00232"/>
<dbReference type="NCBIfam" id="TIGR01988">
    <property type="entry name" value="Ubi-OHases"/>
    <property type="match status" value="1"/>
</dbReference>
<comment type="similarity">
    <text evidence="3">Belongs to the UbiH/COQ6 family.</text>
</comment>
<dbReference type="PANTHER" id="PTHR43876:SF7">
    <property type="entry name" value="UBIQUINONE BIOSYNTHESIS MONOOXYGENASE COQ6, MITOCHONDRIAL"/>
    <property type="match status" value="1"/>
</dbReference>
<dbReference type="Pfam" id="PF01494">
    <property type="entry name" value="FAD_binding_3"/>
    <property type="match status" value="1"/>
</dbReference>
<proteinExistence type="inferred from homology"/>
<reference evidence="9 10" key="2">
    <citation type="journal article" date="2016" name="Sci. Rep.">
        <title>The genome of Rhizobiales bacteria in predatory ants reveals urease gene functions but no genes for nitrogen fixation.</title>
        <authorList>
            <person name="Neuvonen M.M."/>
            <person name="Tamarit D."/>
            <person name="Naslund K."/>
            <person name="Liebig J."/>
            <person name="Feldhaar H."/>
            <person name="Moran N.A."/>
            <person name="Guy L."/>
            <person name="Andersson S.G."/>
        </authorList>
    </citation>
    <scope>NUCLEOTIDE SEQUENCE [LARGE SCALE GENOMIC DNA]</scope>
    <source>
        <strain evidence="9 10">Hsal</strain>
    </source>
</reference>
<protein>
    <submittedName>
        <fullName evidence="9">2-octaprenyl-6-methoxyphenol hydroxylase</fullName>
    </submittedName>
</protein>
<evidence type="ECO:0000313" key="9">
    <source>
        <dbReference type="EMBL" id="AQS41510.1"/>
    </source>
</evidence>
<dbReference type="InterPro" id="IPR010971">
    <property type="entry name" value="UbiH/COQ6"/>
</dbReference>
<evidence type="ECO:0000256" key="4">
    <source>
        <dbReference type="ARBA" id="ARBA00022630"/>
    </source>
</evidence>
<evidence type="ECO:0000256" key="7">
    <source>
        <dbReference type="ARBA" id="ARBA00023033"/>
    </source>
</evidence>
<dbReference type="AlphaFoldDB" id="A0A1U9JUI5"/>
<reference evidence="9 10" key="1">
    <citation type="journal article" date="2010" name="Science">
        <title>Genomic comparison of the ants Camponotus floridanus and Harpegnathos saltator.</title>
        <authorList>
            <person name="Bonasio R."/>
            <person name="Zhang G."/>
            <person name="Ye C."/>
            <person name="Mutti N.S."/>
            <person name="Fang X."/>
            <person name="Qin N."/>
            <person name="Donahue G."/>
            <person name="Yang P."/>
            <person name="Li Q."/>
            <person name="Li C."/>
            <person name="Zhang P."/>
            <person name="Huang Z."/>
            <person name="Berger S.L."/>
            <person name="Reinberg D."/>
            <person name="Wang J."/>
            <person name="Liebig J."/>
        </authorList>
    </citation>
    <scope>NUCLEOTIDE SEQUENCE [LARGE SCALE GENOMIC DNA]</scope>
    <source>
        <strain evidence="9 10">Hsal</strain>
    </source>
</reference>
<evidence type="ECO:0000256" key="5">
    <source>
        <dbReference type="ARBA" id="ARBA00022827"/>
    </source>
</evidence>
<dbReference type="NCBIfam" id="NF005691">
    <property type="entry name" value="PRK07494.1"/>
    <property type="match status" value="1"/>
</dbReference>
<organism evidence="9 10">
    <name type="scientific">Candidatus Tokpelaia hoelldobleri</name>
    <dbReference type="NCBI Taxonomy" id="1902579"/>
    <lineage>
        <taxon>Bacteria</taxon>
        <taxon>Pseudomonadati</taxon>
        <taxon>Pseudomonadota</taxon>
        <taxon>Alphaproteobacteria</taxon>
        <taxon>Hyphomicrobiales</taxon>
        <taxon>Candidatus Tokpelaia</taxon>
    </lineage>
</organism>
<dbReference type="PRINTS" id="PR00420">
    <property type="entry name" value="RNGMNOXGNASE"/>
</dbReference>